<evidence type="ECO:0000256" key="3">
    <source>
        <dbReference type="ARBA" id="ARBA00008773"/>
    </source>
</evidence>
<keyword evidence="18" id="KW-1185">Reference proteome</keyword>
<organism evidence="18 19">
    <name type="scientific">Coffea arabica</name>
    <name type="common">Arabian coffee</name>
    <dbReference type="NCBI Taxonomy" id="13443"/>
    <lineage>
        <taxon>Eukaryota</taxon>
        <taxon>Viridiplantae</taxon>
        <taxon>Streptophyta</taxon>
        <taxon>Embryophyta</taxon>
        <taxon>Tracheophyta</taxon>
        <taxon>Spermatophyta</taxon>
        <taxon>Magnoliopsida</taxon>
        <taxon>eudicotyledons</taxon>
        <taxon>Gunneridae</taxon>
        <taxon>Pentapetalae</taxon>
        <taxon>asterids</taxon>
        <taxon>lamiids</taxon>
        <taxon>Gentianales</taxon>
        <taxon>Rubiaceae</taxon>
        <taxon>Ixoroideae</taxon>
        <taxon>Gardenieae complex</taxon>
        <taxon>Bertiereae - Coffeeae clade</taxon>
        <taxon>Coffeeae</taxon>
        <taxon>Coffea</taxon>
    </lineage>
</organism>
<evidence type="ECO:0000256" key="5">
    <source>
        <dbReference type="ARBA" id="ARBA00022475"/>
    </source>
</evidence>
<keyword evidence="7 16" id="KW-0732">Signal</keyword>
<evidence type="ECO:0000256" key="7">
    <source>
        <dbReference type="ARBA" id="ARBA00022729"/>
    </source>
</evidence>
<evidence type="ECO:0000256" key="4">
    <source>
        <dbReference type="ARBA" id="ARBA00012780"/>
    </source>
</evidence>
<feature type="domain" description="X8" evidence="17">
    <location>
        <begin position="376"/>
        <end position="461"/>
    </location>
</feature>
<feature type="chain" id="PRO_5027550541" description="glucan endo-1,3-beta-D-glucosidase" evidence="16">
    <location>
        <begin position="24"/>
        <end position="466"/>
    </location>
</feature>
<dbReference type="GO" id="GO:0098552">
    <property type="term" value="C:side of membrane"/>
    <property type="evidence" value="ECO:0007669"/>
    <property type="project" value="UniProtKB-KW"/>
</dbReference>
<evidence type="ECO:0000256" key="16">
    <source>
        <dbReference type="SAM" id="SignalP"/>
    </source>
</evidence>
<dbReference type="GeneID" id="113724727"/>
<feature type="signal peptide" evidence="16">
    <location>
        <begin position="1"/>
        <end position="23"/>
    </location>
</feature>
<evidence type="ECO:0000313" key="18">
    <source>
        <dbReference type="Proteomes" id="UP001652660"/>
    </source>
</evidence>
<keyword evidence="13 15" id="KW-0326">Glycosidase</keyword>
<dbReference type="InterPro" id="IPR044965">
    <property type="entry name" value="Glyco_hydro_17_plant"/>
</dbReference>
<comment type="catalytic activity">
    <reaction evidence="1">
        <text>Hydrolysis of (1-&gt;3)-beta-D-glucosidic linkages in (1-&gt;3)-beta-D-glucans.</text>
        <dbReference type="EC" id="3.2.1.39"/>
    </reaction>
</comment>
<keyword evidence="11" id="KW-0325">Glycoprotein</keyword>
<evidence type="ECO:0000256" key="9">
    <source>
        <dbReference type="ARBA" id="ARBA00023136"/>
    </source>
</evidence>
<evidence type="ECO:0000256" key="1">
    <source>
        <dbReference type="ARBA" id="ARBA00000382"/>
    </source>
</evidence>
<dbReference type="FunFam" id="3.20.20.80:FF:000005">
    <property type="entry name" value="Glucan endo-1,3-beta-glucosidase 14"/>
    <property type="match status" value="1"/>
</dbReference>
<comment type="similarity">
    <text evidence="3 14">Belongs to the glycosyl hydrolase 17 family.</text>
</comment>
<dbReference type="PROSITE" id="PS00587">
    <property type="entry name" value="GLYCOSYL_HYDROL_F17"/>
    <property type="match status" value="1"/>
</dbReference>
<dbReference type="RefSeq" id="XP_027103399.1">
    <property type="nucleotide sequence ID" value="XM_027247598.2"/>
</dbReference>
<evidence type="ECO:0000256" key="15">
    <source>
        <dbReference type="RuleBase" id="RU004336"/>
    </source>
</evidence>
<evidence type="ECO:0000256" key="6">
    <source>
        <dbReference type="ARBA" id="ARBA00022622"/>
    </source>
</evidence>
<dbReference type="InterPro" id="IPR012946">
    <property type="entry name" value="X8"/>
</dbReference>
<evidence type="ECO:0000256" key="12">
    <source>
        <dbReference type="ARBA" id="ARBA00023288"/>
    </source>
</evidence>
<gene>
    <name evidence="19" type="primary">LOC113724727</name>
</gene>
<keyword evidence="10" id="KW-1015">Disulfide bond</keyword>
<keyword evidence="12" id="KW-0449">Lipoprotein</keyword>
<dbReference type="Pfam" id="PF07983">
    <property type="entry name" value="X8"/>
    <property type="match status" value="1"/>
</dbReference>
<accession>A0A6P6VK15</accession>
<evidence type="ECO:0000256" key="10">
    <source>
        <dbReference type="ARBA" id="ARBA00023157"/>
    </source>
</evidence>
<reference evidence="19" key="2">
    <citation type="submission" date="2025-08" db="UniProtKB">
        <authorList>
            <consortium name="RefSeq"/>
        </authorList>
    </citation>
    <scope>IDENTIFICATION</scope>
    <source>
        <tissue evidence="19">Leaves</tissue>
    </source>
</reference>
<keyword evidence="6" id="KW-0336">GPI-anchor</keyword>
<dbReference type="AlphaFoldDB" id="A0A6P6VK15"/>
<evidence type="ECO:0000256" key="11">
    <source>
        <dbReference type="ARBA" id="ARBA00023180"/>
    </source>
</evidence>
<dbReference type="EC" id="3.2.1.39" evidence="4"/>
<dbReference type="PANTHER" id="PTHR32227">
    <property type="entry name" value="GLUCAN ENDO-1,3-BETA-GLUCOSIDASE BG1-RELATED-RELATED"/>
    <property type="match status" value="1"/>
</dbReference>
<dbReference type="SMART" id="SM00768">
    <property type="entry name" value="X8"/>
    <property type="match status" value="1"/>
</dbReference>
<name>A0A6P6VK15_COFAR</name>
<evidence type="ECO:0000256" key="2">
    <source>
        <dbReference type="ARBA" id="ARBA00004609"/>
    </source>
</evidence>
<comment type="subcellular location">
    <subcellularLocation>
        <location evidence="2">Cell membrane</location>
        <topology evidence="2">Lipid-anchor</topology>
        <topology evidence="2">GPI-anchor</topology>
    </subcellularLocation>
</comment>
<dbReference type="InterPro" id="IPR017853">
    <property type="entry name" value="GH"/>
</dbReference>
<dbReference type="Gene3D" id="1.20.58.1040">
    <property type="match status" value="1"/>
</dbReference>
<keyword evidence="5" id="KW-1003">Cell membrane</keyword>
<proteinExistence type="inferred from homology"/>
<dbReference type="InterPro" id="IPR000490">
    <property type="entry name" value="Glyco_hydro_17"/>
</dbReference>
<dbReference type="Proteomes" id="UP001652660">
    <property type="component" value="Chromosome 2c"/>
</dbReference>
<sequence>MAFLAVYLFYLLAFGSSSSNAAAQINQVGVCYGQLGNNLPAPSQSVQLLQKLNATQVKLYDANPKILNALIGSKLYITVMVPNELIINISSNQTLANQWVQNNVIPYYPRAMIRYILVGNEVLSYYFKPLWFYLVPAVKRIHQSVKTFGLSNVKVGTPLAIDMLESSVLLPSNGTFRSDIAGKVVKPLLQFLNQTNSFFFVDLYPYFEWVSKPNTISLGYALLAAQNKTFKDPVSGLVYNNLLDQMLDSVVFAMKKLGYPSIPLFIAETGWPNGGDIDQIGANIYNAATYNRNVVKKFTAMPSAGTPARRGVNISVNIFALYNENQKPGAGTERHFGLLYPNGTSVYDIDLSGHTPDSTYSPLPQPTNNKPYKGKLWCVVAKGASWNQLGRASNFACGQDNRTCEAIRPGGKCYKPNWLVLHASYAFSAYWAQFRSSGATCFFNGLAVQTTKDPSYLSCQFPSVNL</sequence>
<dbReference type="GO" id="GO:0005975">
    <property type="term" value="P:carbohydrate metabolic process"/>
    <property type="evidence" value="ECO:0007669"/>
    <property type="project" value="InterPro"/>
</dbReference>
<dbReference type="GO" id="GO:0005886">
    <property type="term" value="C:plasma membrane"/>
    <property type="evidence" value="ECO:0007669"/>
    <property type="project" value="UniProtKB-SubCell"/>
</dbReference>
<dbReference type="Gene3D" id="3.20.20.80">
    <property type="entry name" value="Glycosidases"/>
    <property type="match status" value="1"/>
</dbReference>
<dbReference type="GO" id="GO:0009506">
    <property type="term" value="C:plasmodesma"/>
    <property type="evidence" value="ECO:0007669"/>
    <property type="project" value="UniProtKB-ARBA"/>
</dbReference>
<evidence type="ECO:0000313" key="19">
    <source>
        <dbReference type="RefSeq" id="XP_027103399.1"/>
    </source>
</evidence>
<reference evidence="18" key="1">
    <citation type="journal article" date="2025" name="Foods">
        <title>Unveiling the Microbial Signatures of Arabica Coffee Cherries: Insights into Ripeness Specific Diversity, Functional Traits, and Implications for Quality and Safety.</title>
        <authorList>
            <consortium name="RefSeq"/>
            <person name="Tenea G.N."/>
            <person name="Cifuentes V."/>
            <person name="Reyes P."/>
            <person name="Cevallos-Vallejos M."/>
        </authorList>
    </citation>
    <scope>NUCLEOTIDE SEQUENCE [LARGE SCALE GENOMIC DNA]</scope>
</reference>
<dbReference type="OrthoDB" id="941679at2759"/>
<protein>
    <recommendedName>
        <fullName evidence="4">glucan endo-1,3-beta-D-glucosidase</fullName>
        <ecNumber evidence="4">3.2.1.39</ecNumber>
    </recommendedName>
</protein>
<dbReference type="SUPFAM" id="SSF51445">
    <property type="entry name" value="(Trans)glycosidases"/>
    <property type="match status" value="1"/>
</dbReference>
<evidence type="ECO:0000256" key="13">
    <source>
        <dbReference type="ARBA" id="ARBA00023295"/>
    </source>
</evidence>
<evidence type="ECO:0000256" key="14">
    <source>
        <dbReference type="RuleBase" id="RU004335"/>
    </source>
</evidence>
<keyword evidence="9" id="KW-0472">Membrane</keyword>
<dbReference type="GO" id="GO:0042973">
    <property type="term" value="F:glucan endo-1,3-beta-D-glucosidase activity"/>
    <property type="evidence" value="ECO:0007669"/>
    <property type="project" value="UniProtKB-EC"/>
</dbReference>
<dbReference type="FunFam" id="1.20.58.1040:FF:000001">
    <property type="entry name" value="Glucan endo-1,3-beta-glucosidase 4"/>
    <property type="match status" value="1"/>
</dbReference>
<evidence type="ECO:0000256" key="8">
    <source>
        <dbReference type="ARBA" id="ARBA00022801"/>
    </source>
</evidence>
<keyword evidence="8 15" id="KW-0378">Hydrolase</keyword>
<dbReference type="Pfam" id="PF00332">
    <property type="entry name" value="Glyco_hydro_17"/>
    <property type="match status" value="1"/>
</dbReference>
<evidence type="ECO:0000259" key="17">
    <source>
        <dbReference type="SMART" id="SM00768"/>
    </source>
</evidence>